<evidence type="ECO:0000256" key="4">
    <source>
        <dbReference type="ARBA" id="ARBA00023163"/>
    </source>
</evidence>
<name>A0ABX1MSE8_9RHOO</name>
<dbReference type="InterPro" id="IPR000847">
    <property type="entry name" value="LysR_HTH_N"/>
</dbReference>
<evidence type="ECO:0000256" key="3">
    <source>
        <dbReference type="ARBA" id="ARBA00023125"/>
    </source>
</evidence>
<reference evidence="6 7" key="1">
    <citation type="submission" date="2019-12" db="EMBL/GenBank/DDBJ databases">
        <title>Comparative genomics gives insights into the taxonomy of the Azoarcus-Aromatoleum group and reveals separate origins of nif in the plant-associated Azoarcus and non-plant-associated Aromatoleum sub-groups.</title>
        <authorList>
            <person name="Lafos M."/>
            <person name="Maluk M."/>
            <person name="Batista M."/>
            <person name="Junghare M."/>
            <person name="Carmona M."/>
            <person name="Faoro H."/>
            <person name="Cruz L.M."/>
            <person name="Battistoni F."/>
            <person name="De Souza E."/>
            <person name="Pedrosa F."/>
            <person name="Chen W.-M."/>
            <person name="Poole P.S."/>
            <person name="Dixon R.A."/>
            <person name="James E.K."/>
        </authorList>
    </citation>
    <scope>NUCLEOTIDE SEQUENCE [LARGE SCALE GENOMIC DNA]</scope>
    <source>
        <strain evidence="6 7">ToN1</strain>
    </source>
</reference>
<protein>
    <submittedName>
        <fullName evidence="6">LysR family transcriptional regulator</fullName>
    </submittedName>
</protein>
<dbReference type="SUPFAM" id="SSF46785">
    <property type="entry name" value="Winged helix' DNA-binding domain"/>
    <property type="match status" value="1"/>
</dbReference>
<dbReference type="PANTHER" id="PTHR30537">
    <property type="entry name" value="HTH-TYPE TRANSCRIPTIONAL REGULATOR"/>
    <property type="match status" value="1"/>
</dbReference>
<accession>A0ABX1MSE8</accession>
<dbReference type="InterPro" id="IPR036390">
    <property type="entry name" value="WH_DNA-bd_sf"/>
</dbReference>
<comment type="similarity">
    <text evidence="1">Belongs to the LysR transcriptional regulatory family.</text>
</comment>
<feature type="domain" description="HTH lysR-type" evidence="5">
    <location>
        <begin position="33"/>
        <end position="90"/>
    </location>
</feature>
<comment type="caution">
    <text evidence="6">The sequence shown here is derived from an EMBL/GenBank/DDBJ whole genome shotgun (WGS) entry which is preliminary data.</text>
</comment>
<keyword evidence="3" id="KW-0238">DNA-binding</keyword>
<evidence type="ECO:0000259" key="5">
    <source>
        <dbReference type="PROSITE" id="PS50931"/>
    </source>
</evidence>
<dbReference type="SUPFAM" id="SSF53850">
    <property type="entry name" value="Periplasmic binding protein-like II"/>
    <property type="match status" value="1"/>
</dbReference>
<dbReference type="InterPro" id="IPR036388">
    <property type="entry name" value="WH-like_DNA-bd_sf"/>
</dbReference>
<dbReference type="Proteomes" id="UP000652074">
    <property type="component" value="Unassembled WGS sequence"/>
</dbReference>
<dbReference type="PANTHER" id="PTHR30537:SF5">
    <property type="entry name" value="HTH-TYPE TRANSCRIPTIONAL ACTIVATOR TTDR-RELATED"/>
    <property type="match status" value="1"/>
</dbReference>
<proteinExistence type="inferred from homology"/>
<keyword evidence="7" id="KW-1185">Reference proteome</keyword>
<dbReference type="InterPro" id="IPR058163">
    <property type="entry name" value="LysR-type_TF_proteobact-type"/>
</dbReference>
<keyword evidence="4" id="KW-0804">Transcription</keyword>
<dbReference type="CDD" id="cd08422">
    <property type="entry name" value="PBP2_CrgA_like"/>
    <property type="match status" value="1"/>
</dbReference>
<evidence type="ECO:0000313" key="6">
    <source>
        <dbReference type="EMBL" id="NMF89024.1"/>
    </source>
</evidence>
<dbReference type="PROSITE" id="PS50931">
    <property type="entry name" value="HTH_LYSR"/>
    <property type="match status" value="1"/>
</dbReference>
<dbReference type="Pfam" id="PF03466">
    <property type="entry name" value="LysR_substrate"/>
    <property type="match status" value="1"/>
</dbReference>
<dbReference type="Gene3D" id="3.40.190.290">
    <property type="match status" value="1"/>
</dbReference>
<dbReference type="Pfam" id="PF00126">
    <property type="entry name" value="HTH_1"/>
    <property type="match status" value="1"/>
</dbReference>
<dbReference type="InterPro" id="IPR005119">
    <property type="entry name" value="LysR_subst-bd"/>
</dbReference>
<gene>
    <name evidence="6" type="ORF">GPA26_11120</name>
</gene>
<dbReference type="PROSITE" id="PS51257">
    <property type="entry name" value="PROKAR_LIPOPROTEIN"/>
    <property type="match status" value="1"/>
</dbReference>
<dbReference type="Gene3D" id="1.10.10.10">
    <property type="entry name" value="Winged helix-like DNA-binding domain superfamily/Winged helix DNA-binding domain"/>
    <property type="match status" value="1"/>
</dbReference>
<evidence type="ECO:0000256" key="2">
    <source>
        <dbReference type="ARBA" id="ARBA00023015"/>
    </source>
</evidence>
<evidence type="ECO:0000256" key="1">
    <source>
        <dbReference type="ARBA" id="ARBA00009437"/>
    </source>
</evidence>
<organism evidence="6 7">
    <name type="scientific">Aromatoleum petrolei</name>
    <dbReference type="NCBI Taxonomy" id="76116"/>
    <lineage>
        <taxon>Bacteria</taxon>
        <taxon>Pseudomonadati</taxon>
        <taxon>Pseudomonadota</taxon>
        <taxon>Betaproteobacteria</taxon>
        <taxon>Rhodocyclales</taxon>
        <taxon>Rhodocyclaceae</taxon>
        <taxon>Aromatoleum</taxon>
    </lineage>
</organism>
<sequence>MGQARNEIYAPQRGLTRRIISVSFATSGCEFMDELKALWTLARVVETGSFRRAALEQGVAPQATSKTIRQFEAQVGVRLLHRTTRKLSLTDEGAQLLAQVRPALASIRAAMDELQSSRREVGGTLRITAPRSVGQHLVQPLLPPFMQEYPALAVDLELDDRLSDIVVEKIDVGFRMGPAMDRNVVARRLMDIEQWICASPGYVELHGRPRRWEDLAQHRCTGFRHTNTGKLMPWEYSERHQTVYSEVAARFTTNDVDAEAKAVVEGVGIGQIPDYIAAPLVREGRLVHLLAKHTSQRIGLYIYYPQRAHLPARTRRFIDFTVARLHEARRAPRAD</sequence>
<dbReference type="EMBL" id="WTVR01000018">
    <property type="protein sequence ID" value="NMF89024.1"/>
    <property type="molecule type" value="Genomic_DNA"/>
</dbReference>
<keyword evidence="2" id="KW-0805">Transcription regulation</keyword>
<evidence type="ECO:0000313" key="7">
    <source>
        <dbReference type="Proteomes" id="UP000652074"/>
    </source>
</evidence>